<comment type="subunit">
    <text evidence="9">Component of the Mediator complex.</text>
</comment>
<dbReference type="GO" id="GO:0016592">
    <property type="term" value="C:mediator complex"/>
    <property type="evidence" value="ECO:0007669"/>
    <property type="project" value="InterPro"/>
</dbReference>
<comment type="similarity">
    <text evidence="2 9">Belongs to the Mediator complex subunit 16 family.</text>
</comment>
<dbReference type="Proteomes" id="UP000774326">
    <property type="component" value="Unassembled WGS sequence"/>
</dbReference>
<evidence type="ECO:0000259" key="11">
    <source>
        <dbReference type="Pfam" id="PF11635"/>
    </source>
</evidence>
<evidence type="ECO:0000313" key="14">
    <source>
        <dbReference type="Proteomes" id="UP000774326"/>
    </source>
</evidence>
<evidence type="ECO:0000313" key="13">
    <source>
        <dbReference type="EMBL" id="KAH3680998.1"/>
    </source>
</evidence>
<feature type="domain" description="Mediator complex subunit 16 C-terminal" evidence="12">
    <location>
        <begin position="803"/>
        <end position="929"/>
    </location>
</feature>
<feature type="region of interest" description="Disordered" evidence="10">
    <location>
        <begin position="213"/>
        <end position="232"/>
    </location>
</feature>
<evidence type="ECO:0000256" key="1">
    <source>
        <dbReference type="ARBA" id="ARBA00004123"/>
    </source>
</evidence>
<evidence type="ECO:0000256" key="5">
    <source>
        <dbReference type="ARBA" id="ARBA00023159"/>
    </source>
</evidence>
<evidence type="ECO:0000256" key="6">
    <source>
        <dbReference type="ARBA" id="ARBA00023163"/>
    </source>
</evidence>
<proteinExistence type="inferred from homology"/>
<keyword evidence="14" id="KW-1185">Reference proteome</keyword>
<comment type="function">
    <text evidence="9">Component of the Mediator complex, a coactivator involved in the regulated transcription of nearly all RNA polymerase II-dependent genes. Mediator functions as a bridge to convey information from gene-specific regulatory proteins to the basal RNA polymerase II transcription machinery. Mediator is recruited to promoters by direct interactions with regulatory proteins and serves as a scaffold for the assembly of a functional preinitiation complex with RNA polymerase II and the general transcription factors.</text>
</comment>
<dbReference type="GO" id="GO:0045893">
    <property type="term" value="P:positive regulation of DNA-templated transcription"/>
    <property type="evidence" value="ECO:0007669"/>
    <property type="project" value="TreeGrafter"/>
</dbReference>
<dbReference type="InterPro" id="IPR021665">
    <property type="entry name" value="Mediator_Med16_N"/>
</dbReference>
<evidence type="ECO:0000256" key="3">
    <source>
        <dbReference type="ARBA" id="ARBA00019614"/>
    </source>
</evidence>
<dbReference type="InterPro" id="IPR048338">
    <property type="entry name" value="Mediator_Med16"/>
</dbReference>
<evidence type="ECO:0000256" key="10">
    <source>
        <dbReference type="SAM" id="MobiDB-lite"/>
    </source>
</evidence>
<dbReference type="Pfam" id="PF11635">
    <property type="entry name" value="Med16_N"/>
    <property type="match status" value="1"/>
</dbReference>
<dbReference type="AlphaFoldDB" id="A0A9P8PYT8"/>
<feature type="domain" description="Mediator complex subunit Med16 N-terminal" evidence="11">
    <location>
        <begin position="130"/>
        <end position="434"/>
    </location>
</feature>
<keyword evidence="7 9" id="KW-0539">Nucleus</keyword>
<dbReference type="PANTHER" id="PTHR13224">
    <property type="entry name" value="THYROID HORMONE RECEPTOR-ASSOCIATED PROTEIN-RELATED"/>
    <property type="match status" value="1"/>
</dbReference>
<dbReference type="OrthoDB" id="4139168at2759"/>
<name>A0A9P8PYT8_WICPI</name>
<keyword evidence="5 9" id="KW-0010">Activator</keyword>
<comment type="subcellular location">
    <subcellularLocation>
        <location evidence="1 9">Nucleus</location>
    </subcellularLocation>
</comment>
<evidence type="ECO:0000256" key="4">
    <source>
        <dbReference type="ARBA" id="ARBA00023015"/>
    </source>
</evidence>
<accession>A0A9P8PYT8</accession>
<dbReference type="EMBL" id="JAEUBG010004634">
    <property type="protein sequence ID" value="KAH3680998.1"/>
    <property type="molecule type" value="Genomic_DNA"/>
</dbReference>
<reference evidence="13" key="2">
    <citation type="submission" date="2021-01" db="EMBL/GenBank/DDBJ databases">
        <authorList>
            <person name="Schikora-Tamarit M.A."/>
        </authorList>
    </citation>
    <scope>NUCLEOTIDE SEQUENCE</scope>
    <source>
        <strain evidence="13">CBS2887</strain>
    </source>
</reference>
<keyword evidence="6 9" id="KW-0804">Transcription</keyword>
<evidence type="ECO:0000256" key="8">
    <source>
        <dbReference type="ARBA" id="ARBA00032015"/>
    </source>
</evidence>
<gene>
    <name evidence="9" type="primary">MED16</name>
    <name evidence="13" type="ORF">WICPIJ_008006</name>
</gene>
<evidence type="ECO:0000256" key="2">
    <source>
        <dbReference type="ARBA" id="ARBA00006543"/>
    </source>
</evidence>
<feature type="compositionally biased region" description="Low complexity" evidence="10">
    <location>
        <begin position="213"/>
        <end position="230"/>
    </location>
</feature>
<keyword evidence="4 9" id="KW-0805">Transcription regulation</keyword>
<protein>
    <recommendedName>
        <fullName evidence="3 9">Mediator of RNA polymerase II transcription subunit 16</fullName>
    </recommendedName>
    <alternativeName>
        <fullName evidence="8 9">Mediator complex subunit 16</fullName>
    </alternativeName>
</protein>
<reference evidence="13" key="1">
    <citation type="journal article" date="2021" name="Open Biol.">
        <title>Shared evolutionary footprints suggest mitochondrial oxidative damage underlies multiple complex I losses in fungi.</title>
        <authorList>
            <person name="Schikora-Tamarit M.A."/>
            <person name="Marcet-Houben M."/>
            <person name="Nosek J."/>
            <person name="Gabaldon T."/>
        </authorList>
    </citation>
    <scope>NUCLEOTIDE SEQUENCE</scope>
    <source>
        <strain evidence="13">CBS2887</strain>
    </source>
</reference>
<organism evidence="13 14">
    <name type="scientific">Wickerhamomyces pijperi</name>
    <name type="common">Yeast</name>
    <name type="synonym">Pichia pijperi</name>
    <dbReference type="NCBI Taxonomy" id="599730"/>
    <lineage>
        <taxon>Eukaryota</taxon>
        <taxon>Fungi</taxon>
        <taxon>Dikarya</taxon>
        <taxon>Ascomycota</taxon>
        <taxon>Saccharomycotina</taxon>
        <taxon>Saccharomycetes</taxon>
        <taxon>Phaffomycetales</taxon>
        <taxon>Wickerhamomycetaceae</taxon>
        <taxon>Wickerhamomyces</taxon>
    </lineage>
</organism>
<dbReference type="Pfam" id="PF20719">
    <property type="entry name" value="Med16_C"/>
    <property type="match status" value="1"/>
</dbReference>
<comment type="caution">
    <text evidence="13">The sequence shown here is derived from an EMBL/GenBank/DDBJ whole genome shotgun (WGS) entry which is preliminary data.</text>
</comment>
<dbReference type="PANTHER" id="PTHR13224:SF6">
    <property type="entry name" value="MEDIATOR OF RNA POLYMERASE II TRANSCRIPTION SUBUNIT 16"/>
    <property type="match status" value="1"/>
</dbReference>
<evidence type="ECO:0000256" key="9">
    <source>
        <dbReference type="RuleBase" id="RU364149"/>
    </source>
</evidence>
<sequence length="939" mass="105935">MEDATSSYNWSRNGFIAYADHSDNEHNLSVSHLESLDKGKTWSLSKKKSLVVRLNSTSPINEISRLEWSPSGMDLSVIDEYGNISILTSGVHKVTTATSNSPVFVPTSFEEIETMHQDYISSPQSGSSFKILDFKWLNIDKPVIANSPAIRQQDGKYSFGVHQYKSYGCVHPVSNKSGFFIIRQNGSLEFFYQTLNAAKVEYQKTSIKLNNSSGAASGTNNSHHSHNANNSKEKQMGTWLSHANFGFYRDGPVCVTTFSPIDSYIRVYKVTVNWGYNQQMNKLEPSLVVETIINEQMHKFDADYNALSIDKIEVLSANFSAELNVDIIINFKNSDDENVLLSKYHLNNKFTNVRKDSLEPVESFYTLDLVGEIEMPYKVNNITSQNFGFYIMLTIEKDGVDELQIRSRKNFKLYSAANTNAISTLVDFGFKFPSLPIVSNTKNYICLSPCSASYVSISSAKGSELQFHYGVKSEASGKFQNEQEMKQISVGLAHLFSSSCYLNSTGDELLPVIQQILLNNPEHSEKFLDILLKECHSSLNFSLDCPKDQIDKIIVSPPIQKLIWLQYSLGQYSADSTKTAIGKSILNLRLTAFSVMLTLRTIFHQQQKINKRGTVENVSDSIMRSDTVLSTLGTVNWFIDFLIFAVQELMHLHDNSEHKTIIVPLLLAKIPRNLIIYAIAGIKRVESFLIKIEEHNNNIFKQSGAAAQVAPQVHFIKDVLTKSLDKLKRLKDHNINLDKLEEFLGSVENLLQLPDTFTKEQKIENEQELIIQNQIPSYFKDQNIVGKLLDLFQSTYAIPNEARMFDLYQANTQSLELTIKKNQIPKRVYSVNKSKKRPFTINQSKLIDNVTKVQLIVTPEVLNNLKKCNRCCRITATNPTNQASTSSDIVLGPGYSYGDEHHIPGIINGIHAGSWMAAFQRNCICGGLWCPLEKNYVLV</sequence>
<evidence type="ECO:0000256" key="7">
    <source>
        <dbReference type="ARBA" id="ARBA00023242"/>
    </source>
</evidence>
<evidence type="ECO:0000259" key="12">
    <source>
        <dbReference type="Pfam" id="PF20719"/>
    </source>
</evidence>
<dbReference type="InterPro" id="IPR048339">
    <property type="entry name" value="Mediator_Med16_C"/>
</dbReference>